<evidence type="ECO:0000313" key="2">
    <source>
        <dbReference type="EMBL" id="BEH91023.1"/>
    </source>
</evidence>
<sequence>MRRTRLVENREVFLAYVLARYNFSTIEGLYHRFPLVWQRRDKYKYYRHVCLERPLLKEEYKVKFAYCLFEAANDDQTIFNALFDELYKQNPRFYKEIKNKLGKHPVLKEVELKKFIYQEKPDEQEFLIYLSVLDFFLEKQGVNYEVKNTFNTLKKSVLEKEQIFFEFEEESYFYLKNQLVKSNSLFSKRIKSFCRGYSDYLGKNVVDFLNAKLESFFQSAESHKVIQWLKDLGLWTQKMDYRLTQADVYQLVALLLCTDEDEEYGTDEEQTVRLGEFVLPMPIFVAFEQSLYELLPYFVLSNIMQKNREFFLQSCHTKDPSISKQLEKEVNRLKHELTRVKEMNTDLKSLLGKQKDALEKANKTKMKELESTLITTLKEKERLEQELISLQGEYATLKLSIKEGSPSVNHMTEIVVDEALDIEKINCPEVMIVGGATPTVQKLKKILPNCKYFEVDKRYNDQYFNGVKLAILLTNILNHGMTRKLDKHCPQIKKKSLSMTNVDLIVKEIAKQLEDI</sequence>
<proteinExistence type="predicted"/>
<accession>A0ABM8INH9</accession>
<dbReference type="RefSeq" id="WP_161832484.1">
    <property type="nucleotide sequence ID" value="NZ_AP028127.1"/>
</dbReference>
<evidence type="ECO:0000256" key="1">
    <source>
        <dbReference type="SAM" id="Coils"/>
    </source>
</evidence>
<reference evidence="2" key="1">
    <citation type="journal article" date="2024" name="Int. J. Syst. Evol. Microbiol.">
        <title>Turicibacter faecis sp. nov., isolated from faeces of heart failure mouse model.</title>
        <authorList>
            <person name="Imamura Y."/>
            <person name="Motooka D."/>
            <person name="Nakajima Y."/>
            <person name="Ito S."/>
            <person name="Kitakaze M."/>
            <person name="Iida T."/>
            <person name="Nakamura S."/>
        </authorList>
    </citation>
    <scope>NUCLEOTIDE SEQUENCE</scope>
    <source>
        <strain evidence="2">TC023</strain>
    </source>
</reference>
<protein>
    <submittedName>
        <fullName evidence="2">Uncharacterized protein</fullName>
    </submittedName>
</protein>
<organism evidence="2 3">
    <name type="scientific">Turicibacter faecis</name>
    <dbReference type="NCBI Taxonomy" id="2963365"/>
    <lineage>
        <taxon>Bacteria</taxon>
        <taxon>Bacillati</taxon>
        <taxon>Bacillota</taxon>
        <taxon>Erysipelotrichia</taxon>
        <taxon>Erysipelotrichales</taxon>
        <taxon>Turicibacteraceae</taxon>
        <taxon>Turicibacter</taxon>
    </lineage>
</organism>
<keyword evidence="3" id="KW-1185">Reference proteome</keyword>
<evidence type="ECO:0000313" key="3">
    <source>
        <dbReference type="Proteomes" id="UP001432099"/>
    </source>
</evidence>
<feature type="coiled-coil region" evidence="1">
    <location>
        <begin position="323"/>
        <end position="400"/>
    </location>
</feature>
<gene>
    <name evidence="2" type="ORF">T23_11250</name>
</gene>
<keyword evidence="1" id="KW-0175">Coiled coil</keyword>
<dbReference type="Proteomes" id="UP001432099">
    <property type="component" value="Chromosome"/>
</dbReference>
<name>A0ABM8INH9_9FIRM</name>
<dbReference type="EMBL" id="AP028127">
    <property type="protein sequence ID" value="BEH91023.1"/>
    <property type="molecule type" value="Genomic_DNA"/>
</dbReference>